<sequence length="96" mass="11222">KELVECAKVYANILEIGLFQYITYSHRSRKKVLFNPSSTVTKDEVNIEMGKTKVKWFVIPELMESYINSRDYESLFLEIEIGNCQLIENKLNGLQE</sequence>
<evidence type="ECO:0000313" key="2">
    <source>
        <dbReference type="Proteomes" id="UP000789860"/>
    </source>
</evidence>
<proteinExistence type="predicted"/>
<gene>
    <name evidence="1" type="ORF">SCALOS_LOCUS5776</name>
</gene>
<keyword evidence="2" id="KW-1185">Reference proteome</keyword>
<organism evidence="1 2">
    <name type="scientific">Scutellospora calospora</name>
    <dbReference type="NCBI Taxonomy" id="85575"/>
    <lineage>
        <taxon>Eukaryota</taxon>
        <taxon>Fungi</taxon>
        <taxon>Fungi incertae sedis</taxon>
        <taxon>Mucoromycota</taxon>
        <taxon>Glomeromycotina</taxon>
        <taxon>Glomeromycetes</taxon>
        <taxon>Diversisporales</taxon>
        <taxon>Gigasporaceae</taxon>
        <taxon>Scutellospora</taxon>
    </lineage>
</organism>
<name>A0ACA9M454_9GLOM</name>
<accession>A0ACA9M454</accession>
<evidence type="ECO:0000313" key="1">
    <source>
        <dbReference type="EMBL" id="CAG8568848.1"/>
    </source>
</evidence>
<reference evidence="1" key="1">
    <citation type="submission" date="2021-06" db="EMBL/GenBank/DDBJ databases">
        <authorList>
            <person name="Kallberg Y."/>
            <person name="Tangrot J."/>
            <person name="Rosling A."/>
        </authorList>
    </citation>
    <scope>NUCLEOTIDE SEQUENCE</scope>
    <source>
        <strain evidence="1">AU212A</strain>
    </source>
</reference>
<protein>
    <submittedName>
        <fullName evidence="1">11530_t:CDS:1</fullName>
    </submittedName>
</protein>
<feature type="non-terminal residue" evidence="1">
    <location>
        <position position="1"/>
    </location>
</feature>
<comment type="caution">
    <text evidence="1">The sequence shown here is derived from an EMBL/GenBank/DDBJ whole genome shotgun (WGS) entry which is preliminary data.</text>
</comment>
<dbReference type="EMBL" id="CAJVPM010009969">
    <property type="protein sequence ID" value="CAG8568848.1"/>
    <property type="molecule type" value="Genomic_DNA"/>
</dbReference>
<dbReference type="Proteomes" id="UP000789860">
    <property type="component" value="Unassembled WGS sequence"/>
</dbReference>